<dbReference type="AlphaFoldDB" id="A0A554MWY0"/>
<reference evidence="2 3" key="1">
    <citation type="submission" date="2018-06" db="EMBL/GenBank/DDBJ databases">
        <title>Natronomonas sp. F16-60 a new haloarchaeon isolated from a solar saltern of Isla Cristina, Huelva, Spain.</title>
        <authorList>
            <person name="Duran-Viseras A."/>
            <person name="Sanchez-Porro C."/>
            <person name="Ventosa A."/>
        </authorList>
    </citation>
    <scope>NUCLEOTIDE SEQUENCE [LARGE SCALE GENOMIC DNA]</scope>
    <source>
        <strain evidence="2 3">F16-60</strain>
    </source>
</reference>
<comment type="caution">
    <text evidence="2">The sequence shown here is derived from an EMBL/GenBank/DDBJ whole genome shotgun (WGS) entry which is preliminary data.</text>
</comment>
<gene>
    <name evidence="2" type="ORF">DP107_14720</name>
</gene>
<evidence type="ECO:0000313" key="2">
    <source>
        <dbReference type="EMBL" id="TSD09627.1"/>
    </source>
</evidence>
<dbReference type="RefSeq" id="WP_144262912.1">
    <property type="nucleotide sequence ID" value="NZ_QMDX01000011.1"/>
</dbReference>
<dbReference type="Proteomes" id="UP000319894">
    <property type="component" value="Unassembled WGS sequence"/>
</dbReference>
<feature type="region of interest" description="Disordered" evidence="1">
    <location>
        <begin position="1"/>
        <end position="28"/>
    </location>
</feature>
<proteinExistence type="predicted"/>
<feature type="compositionally biased region" description="Basic and acidic residues" evidence="1">
    <location>
        <begin position="1"/>
        <end position="20"/>
    </location>
</feature>
<protein>
    <submittedName>
        <fullName evidence="2">Uncharacterized protein</fullName>
    </submittedName>
</protein>
<dbReference type="EMBL" id="QMDX01000011">
    <property type="protein sequence ID" value="TSD09627.1"/>
    <property type="molecule type" value="Genomic_DNA"/>
</dbReference>
<sequence length="93" mass="9694">MIDSKRSDSTLCLRGEDGRHGVGGGRHAVEERARGPWLPAEHLGDPGPCQHVPAGVDRPEPAAEPPLVMLAEPVVVGGRQVGLVPRPAPARGS</sequence>
<keyword evidence="3" id="KW-1185">Reference proteome</keyword>
<organism evidence="2 3">
    <name type="scientific">Haloglomus irregulare</name>
    <dbReference type="NCBI Taxonomy" id="2234134"/>
    <lineage>
        <taxon>Archaea</taxon>
        <taxon>Methanobacteriati</taxon>
        <taxon>Methanobacteriota</taxon>
        <taxon>Stenosarchaea group</taxon>
        <taxon>Halobacteria</taxon>
        <taxon>Halobacteriales</taxon>
        <taxon>Natronomonadaceae</taxon>
        <taxon>Haloglomus</taxon>
    </lineage>
</organism>
<accession>A0A554MWY0</accession>
<evidence type="ECO:0000313" key="3">
    <source>
        <dbReference type="Proteomes" id="UP000319894"/>
    </source>
</evidence>
<feature type="region of interest" description="Disordered" evidence="1">
    <location>
        <begin position="40"/>
        <end position="61"/>
    </location>
</feature>
<name>A0A554MWY0_9EURY</name>
<dbReference type="InParanoid" id="A0A554MWY0"/>
<evidence type="ECO:0000256" key="1">
    <source>
        <dbReference type="SAM" id="MobiDB-lite"/>
    </source>
</evidence>